<dbReference type="PROSITE" id="PS50011">
    <property type="entry name" value="PROTEIN_KINASE_DOM"/>
    <property type="match status" value="1"/>
</dbReference>
<dbReference type="InterPro" id="IPR000719">
    <property type="entry name" value="Prot_kinase_dom"/>
</dbReference>
<name>U9UQZ0_RHIID</name>
<dbReference type="InterPro" id="IPR011009">
    <property type="entry name" value="Kinase-like_dom_sf"/>
</dbReference>
<dbReference type="Gene3D" id="1.10.510.10">
    <property type="entry name" value="Transferase(Phosphotransferase) domain 1"/>
    <property type="match status" value="1"/>
</dbReference>
<dbReference type="GO" id="GO:0004674">
    <property type="term" value="F:protein serine/threonine kinase activity"/>
    <property type="evidence" value="ECO:0007669"/>
    <property type="project" value="TreeGrafter"/>
</dbReference>
<keyword evidence="1" id="KW-0808">Transferase</keyword>
<evidence type="ECO:0000256" key="5">
    <source>
        <dbReference type="PROSITE-ProRule" id="PRU10141"/>
    </source>
</evidence>
<keyword evidence="2 5" id="KW-0547">Nucleotide-binding</keyword>
<dbReference type="AlphaFoldDB" id="U9UQZ0"/>
<keyword evidence="4 5" id="KW-0067">ATP-binding</keyword>
<protein>
    <recommendedName>
        <fullName evidence="7">Protein kinase domain-containing protein</fullName>
    </recommendedName>
</protein>
<gene>
    <name evidence="8" type="ORF">GLOINDRAFT_1714</name>
</gene>
<evidence type="ECO:0000259" key="7">
    <source>
        <dbReference type="PROSITE" id="PS50011"/>
    </source>
</evidence>
<dbReference type="HOGENOM" id="CLU_000288_7_0_1"/>
<reference evidence="8" key="1">
    <citation type="submission" date="2013-07" db="EMBL/GenBank/DDBJ databases">
        <title>The genome of an arbuscular mycorrhizal fungus provides insights into the evolution of the oldest plant symbiosis.</title>
        <authorList>
            <consortium name="DOE Joint Genome Institute"/>
            <person name="Tisserant E."/>
            <person name="Malbreil M."/>
            <person name="Kuo A."/>
            <person name="Kohler A."/>
            <person name="Symeonidi A."/>
            <person name="Balestrini R."/>
            <person name="Charron P."/>
            <person name="Duensing N."/>
            <person name="Frei-dit-Frey N."/>
            <person name="Gianinazzi-Pearson V."/>
            <person name="Gilbert B."/>
            <person name="Handa Y."/>
            <person name="Hijri M."/>
            <person name="Kaul R."/>
            <person name="Kawaguchi M."/>
            <person name="Krajinski F."/>
            <person name="Lammers P."/>
            <person name="Lapierre D."/>
            <person name="Masclaux F.G."/>
            <person name="Murat C."/>
            <person name="Morin E."/>
            <person name="Ndikumana S."/>
            <person name="Pagni M."/>
            <person name="Petitpierre D."/>
            <person name="Requena N."/>
            <person name="Rosikiewicz P."/>
            <person name="Riley R."/>
            <person name="Saito K."/>
            <person name="San Clemente H."/>
            <person name="Shapiro H."/>
            <person name="van Tuinen D."/>
            <person name="Becard G."/>
            <person name="Bonfante P."/>
            <person name="Paszkowski U."/>
            <person name="Shachar-Hill Y."/>
            <person name="Young J.P."/>
            <person name="Sanders I.R."/>
            <person name="Henrissat B."/>
            <person name="Rensing S.A."/>
            <person name="Grigoriev I.V."/>
            <person name="Corradi N."/>
            <person name="Roux C."/>
            <person name="Martin F."/>
        </authorList>
    </citation>
    <scope>NUCLEOTIDE SEQUENCE</scope>
    <source>
        <strain evidence="8">DAOM 197198</strain>
    </source>
</reference>
<dbReference type="InterPro" id="IPR051681">
    <property type="entry name" value="Ser/Thr_Kinases-Pseudokinases"/>
</dbReference>
<evidence type="ECO:0000256" key="2">
    <source>
        <dbReference type="ARBA" id="ARBA00022741"/>
    </source>
</evidence>
<proteinExistence type="predicted"/>
<dbReference type="GO" id="GO:0005524">
    <property type="term" value="F:ATP binding"/>
    <property type="evidence" value="ECO:0007669"/>
    <property type="project" value="UniProtKB-UniRule"/>
</dbReference>
<feature type="region of interest" description="Disordered" evidence="6">
    <location>
        <begin position="273"/>
        <end position="303"/>
    </location>
</feature>
<evidence type="ECO:0000256" key="1">
    <source>
        <dbReference type="ARBA" id="ARBA00022679"/>
    </source>
</evidence>
<organism evidence="8">
    <name type="scientific">Rhizophagus irregularis (strain DAOM 181602 / DAOM 197198 / MUCL 43194)</name>
    <name type="common">Arbuscular mycorrhizal fungus</name>
    <name type="synonym">Glomus intraradices</name>
    <dbReference type="NCBI Taxonomy" id="747089"/>
    <lineage>
        <taxon>Eukaryota</taxon>
        <taxon>Fungi</taxon>
        <taxon>Fungi incertae sedis</taxon>
        <taxon>Mucoromycota</taxon>
        <taxon>Glomeromycotina</taxon>
        <taxon>Glomeromycetes</taxon>
        <taxon>Glomerales</taxon>
        <taxon>Glomeraceae</taxon>
        <taxon>Rhizophagus</taxon>
    </lineage>
</organism>
<dbReference type="PANTHER" id="PTHR44329">
    <property type="entry name" value="SERINE/THREONINE-PROTEIN KINASE TNNI3K-RELATED"/>
    <property type="match status" value="1"/>
</dbReference>
<dbReference type="PRINTS" id="PR00109">
    <property type="entry name" value="TYRKINASE"/>
</dbReference>
<evidence type="ECO:0000256" key="4">
    <source>
        <dbReference type="ARBA" id="ARBA00022840"/>
    </source>
</evidence>
<feature type="domain" description="Protein kinase" evidence="7">
    <location>
        <begin position="26"/>
        <end position="274"/>
    </location>
</feature>
<accession>U9UQZ0</accession>
<sequence>MFALRETLIIKTARLPCVGLSRMKSLPEKNIIGSGGSASVYVTNWKNTSTIYAIKKYVDNKEAFLTIRANSHENIIQFRGVTKLKGEKKYSLVLEYADGGTLKDYLRNSVIEWKNQLRLAREIASAVLWLHDEKGIIHGDLHPKNVLIHKGTIKLADFGCSYLKESDDNTRAHGVTPYMDPKFFENPSYRITEKSDIYSLGVLFWELTSRKSPYKYKTGDDCALRFHILHGLREEPIHNTNVLFVRLYQKCWEHEPDNRPKIHQVISELNSINLENNNVSTPEESEESEESGKTEDLCLSDSD</sequence>
<evidence type="ECO:0000313" key="8">
    <source>
        <dbReference type="EMBL" id="ESA22844.1"/>
    </source>
</evidence>
<dbReference type="eggNOG" id="KOG0192">
    <property type="taxonomic scope" value="Eukaryota"/>
</dbReference>
<keyword evidence="3" id="KW-0418">Kinase</keyword>
<dbReference type="SUPFAM" id="SSF56112">
    <property type="entry name" value="Protein kinase-like (PK-like)"/>
    <property type="match status" value="1"/>
</dbReference>
<dbReference type="PANTHER" id="PTHR44329:SF288">
    <property type="entry name" value="MITOGEN-ACTIVATED PROTEIN KINASE KINASE KINASE 20"/>
    <property type="match status" value="1"/>
</dbReference>
<dbReference type="PROSITE" id="PS00107">
    <property type="entry name" value="PROTEIN_KINASE_ATP"/>
    <property type="match status" value="1"/>
</dbReference>
<dbReference type="VEuPathDB" id="FungiDB:RhiirFUN_011323"/>
<evidence type="ECO:0000256" key="3">
    <source>
        <dbReference type="ARBA" id="ARBA00022777"/>
    </source>
</evidence>
<dbReference type="EMBL" id="KI275248">
    <property type="protein sequence ID" value="ESA22844.1"/>
    <property type="molecule type" value="Genomic_DNA"/>
</dbReference>
<evidence type="ECO:0000256" key="6">
    <source>
        <dbReference type="SAM" id="MobiDB-lite"/>
    </source>
</evidence>
<dbReference type="InterPro" id="IPR001245">
    <property type="entry name" value="Ser-Thr/Tyr_kinase_cat_dom"/>
</dbReference>
<feature type="binding site" evidence="5">
    <location>
        <position position="56"/>
    </location>
    <ligand>
        <name>ATP</name>
        <dbReference type="ChEBI" id="CHEBI:30616"/>
    </ligand>
</feature>
<dbReference type="Pfam" id="PF00069">
    <property type="entry name" value="Pkinase"/>
    <property type="match status" value="1"/>
</dbReference>
<dbReference type="InterPro" id="IPR017441">
    <property type="entry name" value="Protein_kinase_ATP_BS"/>
</dbReference>